<sequence>MSGKKITLKPGQFRLGFLVHDVSRLRRTVIDNALKPLGITRSQWWVLANLSRHDGEPTMQTELAKVLDIGKVALGGLLDRLEANGYVARKADPTDRRAKRIEMTPAGRSLLSLMQERATSLNQETMRGMTNDEILLAEDILHRMKLRLIEMNNQTKQTAEDKSDAPESLLLTDQP</sequence>
<keyword evidence="7" id="KW-1185">Reference proteome</keyword>
<evidence type="ECO:0000313" key="7">
    <source>
        <dbReference type="Proteomes" id="UP001156641"/>
    </source>
</evidence>
<dbReference type="PANTHER" id="PTHR33164:SF64">
    <property type="entry name" value="TRANSCRIPTIONAL REGULATOR SLYA"/>
    <property type="match status" value="1"/>
</dbReference>
<evidence type="ECO:0000256" key="4">
    <source>
        <dbReference type="SAM" id="MobiDB-lite"/>
    </source>
</evidence>
<name>A0ABQ6A657_9PROT</name>
<evidence type="ECO:0000256" key="2">
    <source>
        <dbReference type="ARBA" id="ARBA00023125"/>
    </source>
</evidence>
<gene>
    <name evidence="6" type="ORF">GCM10010909_03660</name>
</gene>
<dbReference type="RefSeq" id="WP_284256201.1">
    <property type="nucleotide sequence ID" value="NZ_BSOS01000006.1"/>
</dbReference>
<evidence type="ECO:0000256" key="3">
    <source>
        <dbReference type="ARBA" id="ARBA00023163"/>
    </source>
</evidence>
<dbReference type="SMART" id="SM00347">
    <property type="entry name" value="HTH_MARR"/>
    <property type="match status" value="1"/>
</dbReference>
<dbReference type="PRINTS" id="PR00598">
    <property type="entry name" value="HTHMARR"/>
</dbReference>
<feature type="domain" description="HTH marR-type" evidence="5">
    <location>
        <begin position="12"/>
        <end position="146"/>
    </location>
</feature>
<comment type="caution">
    <text evidence="6">The sequence shown here is derived from an EMBL/GenBank/DDBJ whole genome shotgun (WGS) entry which is preliminary data.</text>
</comment>
<organism evidence="6 7">
    <name type="scientific">Acidocella aquatica</name>
    <dbReference type="NCBI Taxonomy" id="1922313"/>
    <lineage>
        <taxon>Bacteria</taxon>
        <taxon>Pseudomonadati</taxon>
        <taxon>Pseudomonadota</taxon>
        <taxon>Alphaproteobacteria</taxon>
        <taxon>Acetobacterales</taxon>
        <taxon>Acidocellaceae</taxon>
        <taxon>Acidocella</taxon>
    </lineage>
</organism>
<dbReference type="InterPro" id="IPR039422">
    <property type="entry name" value="MarR/SlyA-like"/>
</dbReference>
<dbReference type="InterPro" id="IPR000835">
    <property type="entry name" value="HTH_MarR-typ"/>
</dbReference>
<evidence type="ECO:0000256" key="1">
    <source>
        <dbReference type="ARBA" id="ARBA00023015"/>
    </source>
</evidence>
<evidence type="ECO:0000259" key="5">
    <source>
        <dbReference type="PROSITE" id="PS50995"/>
    </source>
</evidence>
<dbReference type="InterPro" id="IPR036388">
    <property type="entry name" value="WH-like_DNA-bd_sf"/>
</dbReference>
<dbReference type="InterPro" id="IPR023187">
    <property type="entry name" value="Tscrpt_reg_MarR-type_CS"/>
</dbReference>
<reference evidence="7" key="1">
    <citation type="journal article" date="2019" name="Int. J. Syst. Evol. Microbiol.">
        <title>The Global Catalogue of Microorganisms (GCM) 10K type strain sequencing project: providing services to taxonomists for standard genome sequencing and annotation.</title>
        <authorList>
            <consortium name="The Broad Institute Genomics Platform"/>
            <consortium name="The Broad Institute Genome Sequencing Center for Infectious Disease"/>
            <person name="Wu L."/>
            <person name="Ma J."/>
        </authorList>
    </citation>
    <scope>NUCLEOTIDE SEQUENCE [LARGE SCALE GENOMIC DNA]</scope>
    <source>
        <strain evidence="7">NBRC 112502</strain>
    </source>
</reference>
<evidence type="ECO:0000313" key="6">
    <source>
        <dbReference type="EMBL" id="GLR65688.1"/>
    </source>
</evidence>
<dbReference type="Proteomes" id="UP001156641">
    <property type="component" value="Unassembled WGS sequence"/>
</dbReference>
<keyword evidence="1" id="KW-0805">Transcription regulation</keyword>
<feature type="region of interest" description="Disordered" evidence="4">
    <location>
        <begin position="155"/>
        <end position="175"/>
    </location>
</feature>
<proteinExistence type="predicted"/>
<dbReference type="PROSITE" id="PS50995">
    <property type="entry name" value="HTH_MARR_2"/>
    <property type="match status" value="1"/>
</dbReference>
<keyword evidence="2" id="KW-0238">DNA-binding</keyword>
<protein>
    <recommendedName>
        <fullName evidence="5">HTH marR-type domain-containing protein</fullName>
    </recommendedName>
</protein>
<dbReference type="PROSITE" id="PS01117">
    <property type="entry name" value="HTH_MARR_1"/>
    <property type="match status" value="1"/>
</dbReference>
<dbReference type="EMBL" id="BSOS01000006">
    <property type="protein sequence ID" value="GLR65688.1"/>
    <property type="molecule type" value="Genomic_DNA"/>
</dbReference>
<dbReference type="InterPro" id="IPR036390">
    <property type="entry name" value="WH_DNA-bd_sf"/>
</dbReference>
<keyword evidence="3" id="KW-0804">Transcription</keyword>
<dbReference type="Pfam" id="PF12802">
    <property type="entry name" value="MarR_2"/>
    <property type="match status" value="1"/>
</dbReference>
<dbReference type="PANTHER" id="PTHR33164">
    <property type="entry name" value="TRANSCRIPTIONAL REGULATOR, MARR FAMILY"/>
    <property type="match status" value="1"/>
</dbReference>
<dbReference type="SUPFAM" id="SSF46785">
    <property type="entry name" value="Winged helix' DNA-binding domain"/>
    <property type="match status" value="1"/>
</dbReference>
<dbReference type="Gene3D" id="1.10.10.10">
    <property type="entry name" value="Winged helix-like DNA-binding domain superfamily/Winged helix DNA-binding domain"/>
    <property type="match status" value="1"/>
</dbReference>
<accession>A0ABQ6A657</accession>